<keyword evidence="4" id="KW-1185">Reference proteome</keyword>
<dbReference type="InterPro" id="IPR023365">
    <property type="entry name" value="Sortase_dom-sf"/>
</dbReference>
<sequence>MQLGLNTDGTAEVPPLAPGSPAGWYRGSPTPGELGPSIILGHVTSNAGPAVFYRLGDMRPGDEITITRADATTATFTVDAVEQYPKADFPTQKVYGNTDHAALRLITCGGIFDNTAGSHLDNIVVYATLTDDSA</sequence>
<evidence type="ECO:0000256" key="1">
    <source>
        <dbReference type="ARBA" id="ARBA00022801"/>
    </source>
</evidence>
<dbReference type="Proteomes" id="UP000464507">
    <property type="component" value="Chromosome"/>
</dbReference>
<name>A0A7L5AKC8_9MICO</name>
<organism evidence="3 4">
    <name type="scientific">Marisediminicola antarctica</name>
    <dbReference type="NCBI Taxonomy" id="674079"/>
    <lineage>
        <taxon>Bacteria</taxon>
        <taxon>Bacillati</taxon>
        <taxon>Actinomycetota</taxon>
        <taxon>Actinomycetes</taxon>
        <taxon>Micrococcales</taxon>
        <taxon>Microbacteriaceae</taxon>
        <taxon>Marisediminicola</taxon>
    </lineage>
</organism>
<gene>
    <name evidence="3" type="ORF">BHD05_07905</name>
</gene>
<dbReference type="NCBIfam" id="NF033748">
    <property type="entry name" value="class_F_sortase"/>
    <property type="match status" value="1"/>
</dbReference>
<evidence type="ECO:0000313" key="4">
    <source>
        <dbReference type="Proteomes" id="UP000464507"/>
    </source>
</evidence>
<dbReference type="KEGG" id="mant:BHD05_07905"/>
<dbReference type="InterPro" id="IPR005754">
    <property type="entry name" value="Sortase"/>
</dbReference>
<evidence type="ECO:0000256" key="2">
    <source>
        <dbReference type="SAM" id="MobiDB-lite"/>
    </source>
</evidence>
<dbReference type="CDD" id="cd05829">
    <property type="entry name" value="Sortase_F"/>
    <property type="match status" value="1"/>
</dbReference>
<dbReference type="SUPFAM" id="SSF63817">
    <property type="entry name" value="Sortase"/>
    <property type="match status" value="1"/>
</dbReference>
<feature type="region of interest" description="Disordered" evidence="2">
    <location>
        <begin position="1"/>
        <end position="20"/>
    </location>
</feature>
<dbReference type="AlphaFoldDB" id="A0A7L5AKC8"/>
<protein>
    <submittedName>
        <fullName evidence="3">Class F sortase</fullName>
    </submittedName>
</protein>
<reference evidence="3 4" key="1">
    <citation type="submission" date="2016-09" db="EMBL/GenBank/DDBJ databases">
        <title>Complete genome sequence of microbes from the polar regions.</title>
        <authorList>
            <person name="Liao L."/>
            <person name="Chen B."/>
        </authorList>
    </citation>
    <scope>NUCLEOTIDE SEQUENCE [LARGE SCALE GENOMIC DNA]</scope>
    <source>
        <strain evidence="3 4">ZS314</strain>
    </source>
</reference>
<dbReference type="GO" id="GO:0016787">
    <property type="term" value="F:hydrolase activity"/>
    <property type="evidence" value="ECO:0007669"/>
    <property type="project" value="UniProtKB-KW"/>
</dbReference>
<proteinExistence type="predicted"/>
<accession>A0A7L5AKC8</accession>
<dbReference type="InterPro" id="IPR042001">
    <property type="entry name" value="Sortase_F"/>
</dbReference>
<dbReference type="EMBL" id="CP017146">
    <property type="protein sequence ID" value="QHO71068.1"/>
    <property type="molecule type" value="Genomic_DNA"/>
</dbReference>
<keyword evidence="1" id="KW-0378">Hydrolase</keyword>
<dbReference type="Pfam" id="PF04203">
    <property type="entry name" value="Sortase"/>
    <property type="match status" value="1"/>
</dbReference>
<dbReference type="Gene3D" id="2.40.260.10">
    <property type="entry name" value="Sortase"/>
    <property type="match status" value="1"/>
</dbReference>
<evidence type="ECO:0000313" key="3">
    <source>
        <dbReference type="EMBL" id="QHO71068.1"/>
    </source>
</evidence>